<comment type="function">
    <text evidence="16">Member of the two-component regulatory system NreB/NreC involved in the control of dissimilatory nitrate/nitrite reduction in response to oxygen. NreB functions as a direct oxygen sensor histidine kinase which is autophosphorylated, in the absence of oxygen, probably at the conserved histidine residue, and transfers its phosphate group probably to a conserved aspartate residue of NreC. NreB/NreC activates the expression of the nitrate (narGHJI) and nitrite (nir) reductase operons, as well as the putative nitrate transporter gene narT.</text>
</comment>
<evidence type="ECO:0000256" key="1">
    <source>
        <dbReference type="ARBA" id="ARBA00000085"/>
    </source>
</evidence>
<comment type="catalytic activity">
    <reaction evidence="1">
        <text>ATP + protein L-histidine = ADP + protein N-phospho-L-histidine.</text>
        <dbReference type="EC" id="2.7.13.3"/>
    </reaction>
</comment>
<keyword evidence="10" id="KW-0547">Nucleotide-binding</keyword>
<feature type="domain" description="Histidine kinase" evidence="18">
    <location>
        <begin position="39"/>
        <end position="221"/>
    </location>
</feature>
<dbReference type="Pfam" id="PF02518">
    <property type="entry name" value="HATPase_c"/>
    <property type="match status" value="1"/>
</dbReference>
<dbReference type="Gene3D" id="1.20.5.1930">
    <property type="match status" value="1"/>
</dbReference>
<evidence type="ECO:0000256" key="4">
    <source>
        <dbReference type="ARBA" id="ARBA00012438"/>
    </source>
</evidence>
<dbReference type="InterPro" id="IPR050482">
    <property type="entry name" value="Sensor_HK_TwoCompSys"/>
</dbReference>
<evidence type="ECO:0000256" key="14">
    <source>
        <dbReference type="ARBA" id="ARBA00023012"/>
    </source>
</evidence>
<sequence length="233" mass="25678">MNGMAIQSEFEPYVLLEERNRIAEEIHDRICPHLFGIACAVHSVEEDWSGMTEEQKLGQLREIQEAAAAATRELRATIYDLSLSEKGGVSWIHGVESLLASQAKLNGVRIRFRTADSDRRLPIHHQKALYRTIAEAVGNAIRHGASSIIDVKLTLRRCSVTLRIADNGKGFDMDSRPPSKKDSGFGLYNMKALASSLGGNLQIDSSVGSGTRIVVRLPLDQARDERGQTLKNG</sequence>
<dbReference type="GO" id="GO:0046983">
    <property type="term" value="F:protein dimerization activity"/>
    <property type="evidence" value="ECO:0007669"/>
    <property type="project" value="InterPro"/>
</dbReference>
<accession>A0A398CRZ8</accession>
<organism evidence="19 20">
    <name type="scientific">Cohnella faecalis</name>
    <dbReference type="NCBI Taxonomy" id="2315694"/>
    <lineage>
        <taxon>Bacteria</taxon>
        <taxon>Bacillati</taxon>
        <taxon>Bacillota</taxon>
        <taxon>Bacilli</taxon>
        <taxon>Bacillales</taxon>
        <taxon>Paenibacillaceae</taxon>
        <taxon>Cohnella</taxon>
    </lineage>
</organism>
<dbReference type="GO" id="GO:0000155">
    <property type="term" value="F:phosphorelay sensor kinase activity"/>
    <property type="evidence" value="ECO:0007669"/>
    <property type="project" value="InterPro"/>
</dbReference>
<evidence type="ECO:0000256" key="13">
    <source>
        <dbReference type="ARBA" id="ARBA00023004"/>
    </source>
</evidence>
<keyword evidence="14" id="KW-0902">Two-component regulatory system</keyword>
<evidence type="ECO:0000256" key="16">
    <source>
        <dbReference type="ARBA" id="ARBA00024827"/>
    </source>
</evidence>
<evidence type="ECO:0000256" key="2">
    <source>
        <dbReference type="ARBA" id="ARBA00001966"/>
    </source>
</evidence>
<name>A0A398CRZ8_9BACL</name>
<dbReference type="SUPFAM" id="SSF55874">
    <property type="entry name" value="ATPase domain of HSP90 chaperone/DNA topoisomerase II/histidine kinase"/>
    <property type="match status" value="1"/>
</dbReference>
<proteinExistence type="predicted"/>
<dbReference type="InterPro" id="IPR036890">
    <property type="entry name" value="HATPase_C_sf"/>
</dbReference>
<dbReference type="InterPro" id="IPR005467">
    <property type="entry name" value="His_kinase_dom"/>
</dbReference>
<dbReference type="CDD" id="cd16917">
    <property type="entry name" value="HATPase_UhpB-NarQ-NarX-like"/>
    <property type="match status" value="1"/>
</dbReference>
<dbReference type="InterPro" id="IPR004358">
    <property type="entry name" value="Sig_transdc_His_kin-like_C"/>
</dbReference>
<keyword evidence="13" id="KW-0408">Iron</keyword>
<reference evidence="19 20" key="1">
    <citation type="submission" date="2018-09" db="EMBL/GenBank/DDBJ databases">
        <title>Cohnella cavernae sp. nov., isolated from a karst cave.</title>
        <authorList>
            <person name="Zhu H."/>
        </authorList>
    </citation>
    <scope>NUCLEOTIDE SEQUENCE [LARGE SCALE GENOMIC DNA]</scope>
    <source>
        <strain evidence="19 20">K2E09-144</strain>
    </source>
</reference>
<dbReference type="Proteomes" id="UP000266340">
    <property type="component" value="Unassembled WGS sequence"/>
</dbReference>
<evidence type="ECO:0000256" key="17">
    <source>
        <dbReference type="ARBA" id="ARBA00030800"/>
    </source>
</evidence>
<keyword evidence="11 19" id="KW-0418">Kinase</keyword>
<comment type="caution">
    <text evidence="19">The sequence shown here is derived from an EMBL/GenBank/DDBJ whole genome shotgun (WGS) entry which is preliminary data.</text>
</comment>
<evidence type="ECO:0000256" key="5">
    <source>
        <dbReference type="ARBA" id="ARBA00017322"/>
    </source>
</evidence>
<evidence type="ECO:0000256" key="11">
    <source>
        <dbReference type="ARBA" id="ARBA00022777"/>
    </source>
</evidence>
<dbReference type="Gene3D" id="3.30.565.10">
    <property type="entry name" value="Histidine kinase-like ATPase, C-terminal domain"/>
    <property type="match status" value="1"/>
</dbReference>
<dbReference type="AlphaFoldDB" id="A0A398CRZ8"/>
<comment type="cofactor">
    <cofactor evidence="2">
        <name>[4Fe-4S] cluster</name>
        <dbReference type="ChEBI" id="CHEBI:49883"/>
    </cofactor>
</comment>
<dbReference type="PANTHER" id="PTHR24421">
    <property type="entry name" value="NITRATE/NITRITE SENSOR PROTEIN NARX-RELATED"/>
    <property type="match status" value="1"/>
</dbReference>
<dbReference type="GO" id="GO:0005737">
    <property type="term" value="C:cytoplasm"/>
    <property type="evidence" value="ECO:0007669"/>
    <property type="project" value="UniProtKB-SubCell"/>
</dbReference>
<protein>
    <recommendedName>
        <fullName evidence="5">Oxygen sensor histidine kinase NreB</fullName>
        <ecNumber evidence="4">2.7.13.3</ecNumber>
    </recommendedName>
    <alternativeName>
        <fullName evidence="17">Nitrogen regulation protein B</fullName>
    </alternativeName>
</protein>
<dbReference type="GO" id="GO:0016020">
    <property type="term" value="C:membrane"/>
    <property type="evidence" value="ECO:0007669"/>
    <property type="project" value="InterPro"/>
</dbReference>
<evidence type="ECO:0000256" key="15">
    <source>
        <dbReference type="ARBA" id="ARBA00023014"/>
    </source>
</evidence>
<evidence type="ECO:0000313" key="20">
    <source>
        <dbReference type="Proteomes" id="UP000266340"/>
    </source>
</evidence>
<gene>
    <name evidence="19" type="ORF">D3H35_00745</name>
</gene>
<evidence type="ECO:0000256" key="3">
    <source>
        <dbReference type="ARBA" id="ARBA00004496"/>
    </source>
</evidence>
<keyword evidence="15" id="KW-0411">Iron-sulfur</keyword>
<dbReference type="PRINTS" id="PR00344">
    <property type="entry name" value="BCTRLSENSOR"/>
</dbReference>
<dbReference type="GO" id="GO:0005524">
    <property type="term" value="F:ATP binding"/>
    <property type="evidence" value="ECO:0007669"/>
    <property type="project" value="UniProtKB-KW"/>
</dbReference>
<dbReference type="InterPro" id="IPR003594">
    <property type="entry name" value="HATPase_dom"/>
</dbReference>
<evidence type="ECO:0000256" key="12">
    <source>
        <dbReference type="ARBA" id="ARBA00022840"/>
    </source>
</evidence>
<dbReference type="PROSITE" id="PS50109">
    <property type="entry name" value="HIS_KIN"/>
    <property type="match status" value="1"/>
</dbReference>
<evidence type="ECO:0000313" key="19">
    <source>
        <dbReference type="EMBL" id="RIE05352.1"/>
    </source>
</evidence>
<dbReference type="GO" id="GO:0051539">
    <property type="term" value="F:4 iron, 4 sulfur cluster binding"/>
    <property type="evidence" value="ECO:0007669"/>
    <property type="project" value="UniProtKB-KW"/>
</dbReference>
<dbReference type="EC" id="2.7.13.3" evidence="4"/>
<comment type="subcellular location">
    <subcellularLocation>
        <location evidence="3">Cytoplasm</location>
    </subcellularLocation>
</comment>
<keyword evidence="9" id="KW-0479">Metal-binding</keyword>
<keyword evidence="12" id="KW-0067">ATP-binding</keyword>
<keyword evidence="6" id="KW-0004">4Fe-4S</keyword>
<keyword evidence="8" id="KW-0808">Transferase</keyword>
<dbReference type="InterPro" id="IPR011712">
    <property type="entry name" value="Sig_transdc_His_kin_sub3_dim/P"/>
</dbReference>
<evidence type="ECO:0000256" key="9">
    <source>
        <dbReference type="ARBA" id="ARBA00022723"/>
    </source>
</evidence>
<keyword evidence="20" id="KW-1185">Reference proteome</keyword>
<evidence type="ECO:0000256" key="6">
    <source>
        <dbReference type="ARBA" id="ARBA00022485"/>
    </source>
</evidence>
<dbReference type="Pfam" id="PF07730">
    <property type="entry name" value="HisKA_3"/>
    <property type="match status" value="1"/>
</dbReference>
<evidence type="ECO:0000259" key="18">
    <source>
        <dbReference type="PROSITE" id="PS50109"/>
    </source>
</evidence>
<evidence type="ECO:0000256" key="7">
    <source>
        <dbReference type="ARBA" id="ARBA00022490"/>
    </source>
</evidence>
<evidence type="ECO:0000256" key="8">
    <source>
        <dbReference type="ARBA" id="ARBA00022679"/>
    </source>
</evidence>
<dbReference type="EMBL" id="QXJM01000007">
    <property type="protein sequence ID" value="RIE05352.1"/>
    <property type="molecule type" value="Genomic_DNA"/>
</dbReference>
<evidence type="ECO:0000256" key="10">
    <source>
        <dbReference type="ARBA" id="ARBA00022741"/>
    </source>
</evidence>
<dbReference type="GO" id="GO:0046872">
    <property type="term" value="F:metal ion binding"/>
    <property type="evidence" value="ECO:0007669"/>
    <property type="project" value="UniProtKB-KW"/>
</dbReference>
<dbReference type="SMART" id="SM00387">
    <property type="entry name" value="HATPase_c"/>
    <property type="match status" value="1"/>
</dbReference>
<keyword evidence="7" id="KW-0963">Cytoplasm</keyword>